<protein>
    <submittedName>
        <fullName evidence="2">Uncharacterized protein</fullName>
    </submittedName>
</protein>
<feature type="compositionally biased region" description="Basic and acidic residues" evidence="1">
    <location>
        <begin position="81"/>
        <end position="96"/>
    </location>
</feature>
<feature type="compositionally biased region" description="Low complexity" evidence="1">
    <location>
        <begin position="307"/>
        <end position="317"/>
    </location>
</feature>
<feature type="compositionally biased region" description="Basic and acidic residues" evidence="1">
    <location>
        <begin position="168"/>
        <end position="194"/>
    </location>
</feature>
<feature type="compositionally biased region" description="Polar residues" evidence="1">
    <location>
        <begin position="381"/>
        <end position="390"/>
    </location>
</feature>
<accession>A0A0G4HAN0</accession>
<sequence>MSESYDTKSSGEGGGMLFVPLDAVKKMVAVHKINLAQMQSRCDQALQKLSLANSQLQQQQQGEQGGGGLHGGGGGPPPRGFRLDQSRDHRGGEGRRPGGPMGGWRSHGEGGHSRGGWPSRQGSGGSGLPPPSSSRGIPGNSPPLRSPGYHEEPPPSGRPPWASSHEASPLDERERGGRPPRMELDRERERKTDSWRTQPRQSPQYPQTHGEFAGASADPGAPPSRRAWAPRGPSGSSVPSASPTSASPSSFLPPSGGVRFSHRPEGFIFREDSGQSVTTPQIAPRQLNPPPQPKLSTLQEYPERRGAPAGAGAHPLPLEIPPAGFADDSTIPSFEDHHVGGRDERRAHPEYFPPAARIGGGDPSPHAPMQPGGGYPMPQQSLPHEQQQPFQERGGRLQPPQPQPPGAPSSRGGPDDLLKEGSFALAIADHAPMGRLDVPLVLGAKVQVHAIESDASEWVWATVFGPTPSDPSSVGWVPRCSLRALPE</sequence>
<feature type="compositionally biased region" description="Basic and acidic residues" evidence="1">
    <location>
        <begin position="262"/>
        <end position="273"/>
    </location>
</feature>
<dbReference type="EMBL" id="CDMZ01002115">
    <property type="protein sequence ID" value="CEM40846.1"/>
    <property type="molecule type" value="Genomic_DNA"/>
</dbReference>
<organism evidence="2">
    <name type="scientific">Chromera velia CCMP2878</name>
    <dbReference type="NCBI Taxonomy" id="1169474"/>
    <lineage>
        <taxon>Eukaryota</taxon>
        <taxon>Sar</taxon>
        <taxon>Alveolata</taxon>
        <taxon>Colpodellida</taxon>
        <taxon>Chromeraceae</taxon>
        <taxon>Chromera</taxon>
    </lineage>
</organism>
<proteinExistence type="predicted"/>
<feature type="compositionally biased region" description="Basic and acidic residues" evidence="1">
    <location>
        <begin position="334"/>
        <end position="349"/>
    </location>
</feature>
<feature type="compositionally biased region" description="Polar residues" evidence="1">
    <location>
        <begin position="195"/>
        <end position="207"/>
    </location>
</feature>
<dbReference type="AlphaFoldDB" id="A0A0G4HAN0"/>
<feature type="region of interest" description="Disordered" evidence="1">
    <location>
        <begin position="53"/>
        <end position="421"/>
    </location>
</feature>
<dbReference type="VEuPathDB" id="CryptoDB:Cvel_6065"/>
<feature type="compositionally biased region" description="Low complexity" evidence="1">
    <location>
        <begin position="213"/>
        <end position="257"/>
    </location>
</feature>
<name>A0A0G4HAN0_9ALVE</name>
<reference evidence="2" key="1">
    <citation type="submission" date="2014-11" db="EMBL/GenBank/DDBJ databases">
        <authorList>
            <person name="Otto D Thomas"/>
            <person name="Naeem Raeece"/>
        </authorList>
    </citation>
    <scope>NUCLEOTIDE SEQUENCE</scope>
</reference>
<evidence type="ECO:0000313" key="2">
    <source>
        <dbReference type="EMBL" id="CEM40846.1"/>
    </source>
</evidence>
<gene>
    <name evidence="2" type="ORF">Cvel_6065</name>
</gene>
<evidence type="ECO:0000256" key="1">
    <source>
        <dbReference type="SAM" id="MobiDB-lite"/>
    </source>
</evidence>
<feature type="compositionally biased region" description="Gly residues" evidence="1">
    <location>
        <begin position="63"/>
        <end position="74"/>
    </location>
</feature>